<dbReference type="Proteomes" id="UP000068067">
    <property type="component" value="Chromosome"/>
</dbReference>
<dbReference type="KEGG" id="cdx:CDES_03145"/>
<accession>A0A0M4CWD5</accession>
<keyword evidence="2" id="KW-1185">Reference proteome</keyword>
<name>A0A0M4CWD5_9CORY</name>
<sequence length="147" mass="16060">MSEIRDTYWTTHVGDSDEASAIVAYLAQQGGDIVEIHKVFADLGLDELSGNYTDTEVDGFGDAFLVVVSLAVLMAENKAHGAVDLGDFGGVAQTIRLHVESKENTQINTALKYFALSPEDHTVAERFDEDELTELADLLEQLRGQLD</sequence>
<protein>
    <submittedName>
        <fullName evidence="1">Uncharacterized protein</fullName>
    </submittedName>
</protein>
<evidence type="ECO:0000313" key="2">
    <source>
        <dbReference type="Proteomes" id="UP000068067"/>
    </source>
</evidence>
<dbReference type="OrthoDB" id="4413479at2"/>
<reference evidence="1 2" key="1">
    <citation type="submission" date="2014-08" db="EMBL/GenBank/DDBJ databases">
        <title>Complete genome sequence of Corynebacterium deserti GIMN1.010 (=DSM 45689), isolated from desert sand in western China.</title>
        <authorList>
            <person name="Ruckert C."/>
            <person name="Albersmeier A."/>
            <person name="Kalinowski J."/>
        </authorList>
    </citation>
    <scope>NUCLEOTIDE SEQUENCE [LARGE SCALE GENOMIC DNA]</scope>
    <source>
        <strain evidence="1 2">GIMN1.010</strain>
    </source>
</reference>
<gene>
    <name evidence="1" type="ORF">CDES_03145</name>
</gene>
<dbReference type="Pfam" id="PF15583">
    <property type="entry name" value="Imm68"/>
    <property type="match status" value="1"/>
</dbReference>
<dbReference type="RefSeq" id="WP_053544210.1">
    <property type="nucleotide sequence ID" value="NZ_CP009220.1"/>
</dbReference>
<dbReference type="PATRIC" id="fig|931089.4.peg.637"/>
<organism evidence="1 2">
    <name type="scientific">Corynebacterium deserti GIMN1.010</name>
    <dbReference type="NCBI Taxonomy" id="931089"/>
    <lineage>
        <taxon>Bacteria</taxon>
        <taxon>Bacillati</taxon>
        <taxon>Actinomycetota</taxon>
        <taxon>Actinomycetes</taxon>
        <taxon>Mycobacteriales</taxon>
        <taxon>Corynebacteriaceae</taxon>
        <taxon>Corynebacterium</taxon>
    </lineage>
</organism>
<dbReference type="AlphaFoldDB" id="A0A0M4CWD5"/>
<dbReference type="InterPro" id="IPR028276">
    <property type="entry name" value="Imm68"/>
</dbReference>
<dbReference type="STRING" id="931089.CDES_03145"/>
<proteinExistence type="predicted"/>
<dbReference type="EMBL" id="CP009220">
    <property type="protein sequence ID" value="ALC05082.1"/>
    <property type="molecule type" value="Genomic_DNA"/>
</dbReference>
<evidence type="ECO:0000313" key="1">
    <source>
        <dbReference type="EMBL" id="ALC05082.1"/>
    </source>
</evidence>